<dbReference type="PANTHER" id="PTHR44757:SF2">
    <property type="entry name" value="BIOFILM ARCHITECTURE MAINTENANCE PROTEIN MBAA"/>
    <property type="match status" value="1"/>
</dbReference>
<dbReference type="EMBL" id="CP046415">
    <property type="protein sequence ID" value="QGT78336.1"/>
    <property type="molecule type" value="Genomic_DNA"/>
</dbReference>
<feature type="domain" description="GGDEF" evidence="7">
    <location>
        <begin position="548"/>
        <end position="686"/>
    </location>
</feature>
<dbReference type="KEGG" id="ghl:GM160_05170"/>
<dbReference type="InterPro" id="IPR003660">
    <property type="entry name" value="HAMP_dom"/>
</dbReference>
<dbReference type="PROSITE" id="PS50112">
    <property type="entry name" value="PAS"/>
    <property type="match status" value="2"/>
</dbReference>
<evidence type="ECO:0000259" key="7">
    <source>
        <dbReference type="PROSITE" id="PS50887"/>
    </source>
</evidence>
<dbReference type="PROSITE" id="PS50885">
    <property type="entry name" value="HAMP"/>
    <property type="match status" value="1"/>
</dbReference>
<keyword evidence="2" id="KW-0472">Membrane</keyword>
<dbReference type="InterPro" id="IPR013655">
    <property type="entry name" value="PAS_fold_3"/>
</dbReference>
<dbReference type="InterPro" id="IPR000700">
    <property type="entry name" value="PAS-assoc_C"/>
</dbReference>
<dbReference type="SUPFAM" id="SSF141868">
    <property type="entry name" value="EAL domain-like"/>
    <property type="match status" value="1"/>
</dbReference>
<dbReference type="InterPro" id="IPR001633">
    <property type="entry name" value="EAL_dom"/>
</dbReference>
<gene>
    <name evidence="8" type="ORF">GM160_05170</name>
</gene>
<evidence type="ECO:0000259" key="3">
    <source>
        <dbReference type="PROSITE" id="PS50112"/>
    </source>
</evidence>
<dbReference type="FunFam" id="3.30.450.20:FF:000099">
    <property type="entry name" value="Sensory box sensor histidine kinase"/>
    <property type="match status" value="1"/>
</dbReference>
<feature type="domain" description="PAS" evidence="3">
    <location>
        <begin position="391"/>
        <end position="461"/>
    </location>
</feature>
<accession>A0A6I6CV46</accession>
<dbReference type="SMART" id="SM00086">
    <property type="entry name" value="PAC"/>
    <property type="match status" value="2"/>
</dbReference>
<dbReference type="NCBIfam" id="TIGR00229">
    <property type="entry name" value="sensory_box"/>
    <property type="match status" value="2"/>
</dbReference>
<dbReference type="FunFam" id="3.30.70.270:FF:000001">
    <property type="entry name" value="Diguanylate cyclase domain protein"/>
    <property type="match status" value="1"/>
</dbReference>
<keyword evidence="2" id="KW-0812">Transmembrane</keyword>
<dbReference type="SMART" id="SM00052">
    <property type="entry name" value="EAL"/>
    <property type="match status" value="1"/>
</dbReference>
<dbReference type="SUPFAM" id="SSF55073">
    <property type="entry name" value="Nucleotide cyclase"/>
    <property type="match status" value="1"/>
</dbReference>
<dbReference type="Pfam" id="PF00672">
    <property type="entry name" value="HAMP"/>
    <property type="match status" value="1"/>
</dbReference>
<organism evidence="8 9">
    <name type="scientific">Guyparkeria halophila</name>
    <dbReference type="NCBI Taxonomy" id="47960"/>
    <lineage>
        <taxon>Bacteria</taxon>
        <taxon>Pseudomonadati</taxon>
        <taxon>Pseudomonadota</taxon>
        <taxon>Gammaproteobacteria</taxon>
        <taxon>Chromatiales</taxon>
        <taxon>Thioalkalibacteraceae</taxon>
        <taxon>Guyparkeria</taxon>
    </lineage>
</organism>
<dbReference type="PROSITE" id="PS50113">
    <property type="entry name" value="PAC"/>
    <property type="match status" value="2"/>
</dbReference>
<dbReference type="SMART" id="SM00091">
    <property type="entry name" value="PAS"/>
    <property type="match status" value="2"/>
</dbReference>
<dbReference type="CDD" id="cd01949">
    <property type="entry name" value="GGDEF"/>
    <property type="match status" value="1"/>
</dbReference>
<dbReference type="CDD" id="cd01948">
    <property type="entry name" value="EAL"/>
    <property type="match status" value="1"/>
</dbReference>
<evidence type="ECO:0000313" key="9">
    <source>
        <dbReference type="Proteomes" id="UP000427716"/>
    </source>
</evidence>
<dbReference type="GO" id="GO:0006355">
    <property type="term" value="P:regulation of DNA-templated transcription"/>
    <property type="evidence" value="ECO:0007669"/>
    <property type="project" value="InterPro"/>
</dbReference>
<proteinExistence type="predicted"/>
<evidence type="ECO:0000313" key="8">
    <source>
        <dbReference type="EMBL" id="QGT78336.1"/>
    </source>
</evidence>
<dbReference type="InterPro" id="IPR000160">
    <property type="entry name" value="GGDEF_dom"/>
</dbReference>
<feature type="domain" description="HAMP" evidence="6">
    <location>
        <begin position="203"/>
        <end position="255"/>
    </location>
</feature>
<keyword evidence="9" id="KW-1185">Reference proteome</keyword>
<name>A0A6I6CV46_9GAMM</name>
<protein>
    <submittedName>
        <fullName evidence="8">EAL domain-containing protein</fullName>
    </submittedName>
</protein>
<feature type="domain" description="PAC" evidence="4">
    <location>
        <begin position="464"/>
        <end position="516"/>
    </location>
</feature>
<dbReference type="Gene3D" id="3.30.450.20">
    <property type="entry name" value="PAS domain"/>
    <property type="match status" value="2"/>
</dbReference>
<feature type="transmembrane region" description="Helical" evidence="2">
    <location>
        <begin position="180"/>
        <end position="201"/>
    </location>
</feature>
<dbReference type="InterPro" id="IPR043128">
    <property type="entry name" value="Rev_trsase/Diguanyl_cyclase"/>
</dbReference>
<evidence type="ECO:0000256" key="1">
    <source>
        <dbReference type="ARBA" id="ARBA00001946"/>
    </source>
</evidence>
<feature type="domain" description="PAS" evidence="3">
    <location>
        <begin position="260"/>
        <end position="333"/>
    </location>
</feature>
<dbReference type="InterPro" id="IPR052155">
    <property type="entry name" value="Biofilm_reg_signaling"/>
</dbReference>
<dbReference type="SUPFAM" id="SSF158472">
    <property type="entry name" value="HAMP domain-like"/>
    <property type="match status" value="1"/>
</dbReference>
<dbReference type="Gene3D" id="3.20.20.450">
    <property type="entry name" value="EAL domain"/>
    <property type="match status" value="1"/>
</dbReference>
<evidence type="ECO:0000259" key="5">
    <source>
        <dbReference type="PROSITE" id="PS50883"/>
    </source>
</evidence>
<sequence>MTLPRLSLRLMVPLGLALLFLLITAVSLINGIHNRSGIFVADSSQRLLRYTTEIARTIEQGGLDNRGLLDARVSSILSDPRVDMLIAVRPDREVLVAPQRTWRGEPVDELFTDLDPDSFTDRQDERLPYLEHLEEGRTIRALQSFELPGLSDRPRSESRGVVCVRMDLTAELARIRNEAILARLPEAGVMLLIILLTAWVLDSQITRPLGRLRTAAMRLRHGDHDVRLPERGCSEIAEVAEGFNAMTRAIAEARDQLVRSERRLAVTLDSIGDGLIATDLDGRVTLMNPAAERLTGWSRDDAIGQPIETVFVICHADDDRPVAIPIRRVLSEGTLVGLANHTVLTDRHGQRHHIADSAAPIQQEDGSLVGVVLVFHDMSAEYQLREALAESEQHFRTLADNGQALIWTADIEGQRDYVNRPWLTFTGLARDEALAEQWHRAVHPDDLPGLRQVLASAYERRVSFTREYRLRHRSGEYRWLLAKGTPRFNSRGEFIGFMGQCIDVTADKETAAQLERLAYHDGLTDLPNRALLLDRVDQAIRQRKRHGGVGALFFVDLDEFKQINDLYGHARGDQVLMEVSRRLTGLVRDTDTVARLGGDEFLVLVPEMAGHVDDARRSALALADKLRHAMEQPFEFEGFRHLATASVGLTLFAGKVGNAEELVREADIAMYQAKRAGRNNLVNFESGMVESVTRRYRLEQELKQALDRGEFELHLQSQFDRDERLIGAEVLLRWRHPVRGLVSPAEFIPVAEESGQIIAIGEWVLSEACHLLHGLEHSTPPGQRVPTISVNVSPRQFRTPDFVDRVRETIEQTGIDPSHLMIEITENMLVSHASDAIARMRALAALGLAFSIDDFGTGYSSFAYLKRLPLSEIKLDKSFVDDVPGTPGDTAMVEAILAMAARLGIDVVAEGVETCEQFDYLKANDCTRFQGFCFARPVPARQWVDERLEAMEKRPSS</sequence>
<feature type="domain" description="EAL" evidence="5">
    <location>
        <begin position="695"/>
        <end position="951"/>
    </location>
</feature>
<dbReference type="Pfam" id="PF00563">
    <property type="entry name" value="EAL"/>
    <property type="match status" value="1"/>
</dbReference>
<dbReference type="InterPro" id="IPR001610">
    <property type="entry name" value="PAC"/>
</dbReference>
<dbReference type="CDD" id="cd06225">
    <property type="entry name" value="HAMP"/>
    <property type="match status" value="1"/>
</dbReference>
<dbReference type="InterPro" id="IPR000014">
    <property type="entry name" value="PAS"/>
</dbReference>
<feature type="transmembrane region" description="Helical" evidence="2">
    <location>
        <begin position="6"/>
        <end position="29"/>
    </location>
</feature>
<dbReference type="Pfam" id="PF08447">
    <property type="entry name" value="PAS_3"/>
    <property type="match status" value="1"/>
</dbReference>
<dbReference type="InterPro" id="IPR035965">
    <property type="entry name" value="PAS-like_dom_sf"/>
</dbReference>
<evidence type="ECO:0000259" key="6">
    <source>
        <dbReference type="PROSITE" id="PS50885"/>
    </source>
</evidence>
<dbReference type="PANTHER" id="PTHR44757">
    <property type="entry name" value="DIGUANYLATE CYCLASE DGCP"/>
    <property type="match status" value="1"/>
</dbReference>
<dbReference type="SUPFAM" id="SSF55785">
    <property type="entry name" value="PYP-like sensor domain (PAS domain)"/>
    <property type="match status" value="2"/>
</dbReference>
<dbReference type="NCBIfam" id="TIGR00254">
    <property type="entry name" value="GGDEF"/>
    <property type="match status" value="1"/>
</dbReference>
<dbReference type="PROSITE" id="PS50887">
    <property type="entry name" value="GGDEF"/>
    <property type="match status" value="1"/>
</dbReference>
<dbReference type="Pfam" id="PF00990">
    <property type="entry name" value="GGDEF"/>
    <property type="match status" value="1"/>
</dbReference>
<comment type="cofactor">
    <cofactor evidence="1">
        <name>Mg(2+)</name>
        <dbReference type="ChEBI" id="CHEBI:18420"/>
    </cofactor>
</comment>
<evidence type="ECO:0000259" key="4">
    <source>
        <dbReference type="PROSITE" id="PS50113"/>
    </source>
</evidence>
<dbReference type="SMART" id="SM00304">
    <property type="entry name" value="HAMP"/>
    <property type="match status" value="1"/>
</dbReference>
<reference evidence="8 9" key="1">
    <citation type="submission" date="2019-11" db="EMBL/GenBank/DDBJ databases">
        <authorList>
            <person name="Zhang J."/>
            <person name="Sun C."/>
        </authorList>
    </citation>
    <scope>NUCLEOTIDE SEQUENCE [LARGE SCALE GENOMIC DNA]</scope>
    <source>
        <strain evidence="9">sp2</strain>
    </source>
</reference>
<keyword evidence="2" id="KW-1133">Transmembrane helix</keyword>
<dbReference type="CDD" id="cd00130">
    <property type="entry name" value="PAS"/>
    <property type="match status" value="2"/>
</dbReference>
<dbReference type="InterPro" id="IPR029787">
    <property type="entry name" value="Nucleotide_cyclase"/>
</dbReference>
<dbReference type="SMART" id="SM00267">
    <property type="entry name" value="GGDEF"/>
    <property type="match status" value="1"/>
</dbReference>
<evidence type="ECO:0000256" key="2">
    <source>
        <dbReference type="SAM" id="Phobius"/>
    </source>
</evidence>
<dbReference type="PROSITE" id="PS50883">
    <property type="entry name" value="EAL"/>
    <property type="match status" value="1"/>
</dbReference>
<dbReference type="RefSeq" id="WP_156573701.1">
    <property type="nucleotide sequence ID" value="NZ_CP046415.1"/>
</dbReference>
<dbReference type="AlphaFoldDB" id="A0A6I6CV46"/>
<dbReference type="Gene3D" id="6.10.340.10">
    <property type="match status" value="1"/>
</dbReference>
<dbReference type="GO" id="GO:0003824">
    <property type="term" value="F:catalytic activity"/>
    <property type="evidence" value="ECO:0007669"/>
    <property type="project" value="UniProtKB-ARBA"/>
</dbReference>
<dbReference type="InterPro" id="IPR035919">
    <property type="entry name" value="EAL_sf"/>
</dbReference>
<dbReference type="Proteomes" id="UP000427716">
    <property type="component" value="Chromosome"/>
</dbReference>
<dbReference type="Gene3D" id="3.30.70.270">
    <property type="match status" value="1"/>
</dbReference>
<dbReference type="InterPro" id="IPR013767">
    <property type="entry name" value="PAS_fold"/>
</dbReference>
<dbReference type="GO" id="GO:0016020">
    <property type="term" value="C:membrane"/>
    <property type="evidence" value="ECO:0007669"/>
    <property type="project" value="InterPro"/>
</dbReference>
<dbReference type="Pfam" id="PF00989">
    <property type="entry name" value="PAS"/>
    <property type="match status" value="1"/>
</dbReference>
<dbReference type="GO" id="GO:0007165">
    <property type="term" value="P:signal transduction"/>
    <property type="evidence" value="ECO:0007669"/>
    <property type="project" value="InterPro"/>
</dbReference>
<feature type="domain" description="PAC" evidence="4">
    <location>
        <begin position="338"/>
        <end position="390"/>
    </location>
</feature>